<organism evidence="2 3">
    <name type="scientific">Listeria cossartiae subsp. cayugensis</name>
    <dbReference type="NCBI Taxonomy" id="2713505"/>
    <lineage>
        <taxon>Bacteria</taxon>
        <taxon>Bacillati</taxon>
        <taxon>Bacillota</taxon>
        <taxon>Bacilli</taxon>
        <taxon>Bacillales</taxon>
        <taxon>Listeriaceae</taxon>
        <taxon>Listeria</taxon>
        <taxon>Listeria cossartiae</taxon>
    </lineage>
</organism>
<feature type="transmembrane region" description="Helical" evidence="1">
    <location>
        <begin position="7"/>
        <end position="26"/>
    </location>
</feature>
<keyword evidence="1" id="KW-0812">Transmembrane</keyword>
<proteinExistence type="predicted"/>
<feature type="transmembrane region" description="Helical" evidence="1">
    <location>
        <begin position="203"/>
        <end position="225"/>
    </location>
</feature>
<comment type="caution">
    <text evidence="2">The sequence shown here is derived from an EMBL/GenBank/DDBJ whole genome shotgun (WGS) entry which is preliminary data.</text>
</comment>
<dbReference type="RefSeq" id="WP_311176789.1">
    <property type="nucleotide sequence ID" value="NZ_JASAYY010000001.1"/>
</dbReference>
<dbReference type="EMBL" id="JASBAM010000001">
    <property type="protein sequence ID" value="MDT0113039.1"/>
    <property type="molecule type" value="Genomic_DNA"/>
</dbReference>
<sequence length="229" mass="26736">MNNKVKYILKILLGVLMLCLSMWLFLNSIQQISWLKNSSIEDRTRYFLQEKFNDDWKDISPNLAFDFNVESGRNKLMSEHFEISAQVENRKDDLHTFNSKKKSEFSKLIVFDIKVNKNVKASTKLEKSQTIYVNQLPLKENKEIYTLQFSNDMYQPDRKMEQALGMQSSDVVDSVTSSQAKYQILLEQITTKELSNKKLTKNMILLLSVFVLGAYVYLIIIKPVIVIKK</sequence>
<name>A0ABU2IKY4_9LIST</name>
<evidence type="ECO:0000256" key="1">
    <source>
        <dbReference type="SAM" id="Phobius"/>
    </source>
</evidence>
<accession>A0ABU2IKY4</accession>
<evidence type="ECO:0000313" key="2">
    <source>
        <dbReference type="EMBL" id="MDT0113039.1"/>
    </source>
</evidence>
<dbReference type="Proteomes" id="UP001252688">
    <property type="component" value="Unassembled WGS sequence"/>
</dbReference>
<reference evidence="2 3" key="1">
    <citation type="submission" date="2023-05" db="EMBL/GenBank/DDBJ databases">
        <title>A Combination of Whole Genome Sequencing and Metagenomics Reveals Diversity of Listeria spp. in Soil Collected from the Nantahala National Forest.</title>
        <authorList>
            <person name="Wang J."/>
            <person name="Schamp C.N."/>
            <person name="Hudson L.K."/>
            <person name="Chaggar H.K."/>
            <person name="Bryan D.W."/>
            <person name="Radosevich M."/>
            <person name="Denes T.G."/>
        </authorList>
    </citation>
    <scope>NUCLEOTIDE SEQUENCE [LARGE SCALE GENOMIC DNA]</scope>
    <source>
        <strain evidence="2 3">UTK S2-0002</strain>
    </source>
</reference>
<keyword evidence="1" id="KW-1133">Transmembrane helix</keyword>
<protein>
    <submittedName>
        <fullName evidence="2">Uncharacterized protein</fullName>
    </submittedName>
</protein>
<keyword evidence="1" id="KW-0472">Membrane</keyword>
<keyword evidence="3" id="KW-1185">Reference proteome</keyword>
<gene>
    <name evidence="2" type="ORF">QJV37_02700</name>
</gene>
<evidence type="ECO:0000313" key="3">
    <source>
        <dbReference type="Proteomes" id="UP001252688"/>
    </source>
</evidence>